<name>A0ABQ4S3K0_9HYPH</name>
<comment type="caution">
    <text evidence="1">The sequence shown here is derived from an EMBL/GenBank/DDBJ whole genome shotgun (WGS) entry which is preliminary data.</text>
</comment>
<reference evidence="1" key="2">
    <citation type="submission" date="2021-08" db="EMBL/GenBank/DDBJ databases">
        <authorList>
            <person name="Tani A."/>
            <person name="Ola A."/>
            <person name="Ogura Y."/>
            <person name="Katsura K."/>
            <person name="Hayashi T."/>
        </authorList>
    </citation>
    <scope>NUCLEOTIDE SEQUENCE</scope>
    <source>
        <strain evidence="1">DSM 19015</strain>
    </source>
</reference>
<organism evidence="1 2">
    <name type="scientific">Methylobacterium iners</name>
    <dbReference type="NCBI Taxonomy" id="418707"/>
    <lineage>
        <taxon>Bacteria</taxon>
        <taxon>Pseudomonadati</taxon>
        <taxon>Pseudomonadota</taxon>
        <taxon>Alphaproteobacteria</taxon>
        <taxon>Hyphomicrobiales</taxon>
        <taxon>Methylobacteriaceae</taxon>
        <taxon>Methylobacterium</taxon>
    </lineage>
</organism>
<dbReference type="RefSeq" id="WP_238246729.1">
    <property type="nucleotide sequence ID" value="NZ_BPQP01000099.1"/>
</dbReference>
<accession>A0ABQ4S3K0</accession>
<gene>
    <name evidence="1" type="ORF">OCOJLMKI_4907</name>
</gene>
<reference evidence="1" key="1">
    <citation type="journal article" date="2021" name="Front. Microbiol.">
        <title>Comprehensive Comparative Genomics and Phenotyping of Methylobacterium Species.</title>
        <authorList>
            <person name="Alessa O."/>
            <person name="Ogura Y."/>
            <person name="Fujitani Y."/>
            <person name="Takami H."/>
            <person name="Hayashi T."/>
            <person name="Sahin N."/>
            <person name="Tani A."/>
        </authorList>
    </citation>
    <scope>NUCLEOTIDE SEQUENCE</scope>
    <source>
        <strain evidence="1">DSM 19015</strain>
    </source>
</reference>
<sequence length="61" mass="6520">MGYHSSALDADHRIGATINNADQLSSITLIRLAVTGGTSAVYFHALLGSGQHHYQVLLQVE</sequence>
<dbReference type="EMBL" id="BPQP01000099">
    <property type="protein sequence ID" value="GJD97674.1"/>
    <property type="molecule type" value="Genomic_DNA"/>
</dbReference>
<keyword evidence="2" id="KW-1185">Reference proteome</keyword>
<protein>
    <submittedName>
        <fullName evidence="1">Uncharacterized protein</fullName>
    </submittedName>
</protein>
<evidence type="ECO:0000313" key="2">
    <source>
        <dbReference type="Proteomes" id="UP001055125"/>
    </source>
</evidence>
<evidence type="ECO:0000313" key="1">
    <source>
        <dbReference type="EMBL" id="GJD97674.1"/>
    </source>
</evidence>
<dbReference type="Proteomes" id="UP001055125">
    <property type="component" value="Unassembled WGS sequence"/>
</dbReference>
<proteinExistence type="predicted"/>